<reference evidence="2 3" key="1">
    <citation type="submission" date="2021-01" db="EMBL/GenBank/DDBJ databases">
        <title>Genomic Encyclopedia of Type Strains, Phase IV (KMG-IV): sequencing the most valuable type-strain genomes for metagenomic binning, comparative biology and taxonomic classification.</title>
        <authorList>
            <person name="Goeker M."/>
        </authorList>
    </citation>
    <scope>NUCLEOTIDE SEQUENCE [LARGE SCALE GENOMIC DNA]</scope>
    <source>
        <strain evidence="2 3">DSM 24436</strain>
    </source>
</reference>
<evidence type="ECO:0000256" key="1">
    <source>
        <dbReference type="SAM" id="Phobius"/>
    </source>
</evidence>
<accession>A0ABS2MTN3</accession>
<evidence type="ECO:0000313" key="2">
    <source>
        <dbReference type="EMBL" id="MBM7562774.1"/>
    </source>
</evidence>
<protein>
    <recommendedName>
        <fullName evidence="4">DUF4825 domain-containing protein</fullName>
    </recommendedName>
</protein>
<dbReference type="Proteomes" id="UP000767854">
    <property type="component" value="Unassembled WGS sequence"/>
</dbReference>
<keyword evidence="1" id="KW-0472">Membrane</keyword>
<feature type="transmembrane region" description="Helical" evidence="1">
    <location>
        <begin position="6"/>
        <end position="25"/>
    </location>
</feature>
<sequence>MKKTKIFSIVCLISAVIIIMLIVRVENSFENAMIKLNSDDEISILKIIDSERNPIVFYSQFSGDISYTKYVKSLFGYKEEITGVQGINEFVNKKGFSVIDIPMKNEKKGETVLFGVIDKEKIDYIELQLKQSKIIPNIYIGESNALWYQILDYNDYENLDSLIILSYKNGVKYSELDYNLEKAN</sequence>
<evidence type="ECO:0000313" key="3">
    <source>
        <dbReference type="Proteomes" id="UP000767854"/>
    </source>
</evidence>
<name>A0ABS2MTN3_9FIRM</name>
<gene>
    <name evidence="2" type="ORF">JOC49_002335</name>
</gene>
<dbReference type="RefSeq" id="WP_204665201.1">
    <property type="nucleotide sequence ID" value="NZ_JAFBDT010000029.1"/>
</dbReference>
<organism evidence="2 3">
    <name type="scientific">Fusibacter tunisiensis</name>
    <dbReference type="NCBI Taxonomy" id="1008308"/>
    <lineage>
        <taxon>Bacteria</taxon>
        <taxon>Bacillati</taxon>
        <taxon>Bacillota</taxon>
        <taxon>Clostridia</taxon>
        <taxon>Eubacteriales</taxon>
        <taxon>Eubacteriales Family XII. Incertae Sedis</taxon>
        <taxon>Fusibacter</taxon>
    </lineage>
</organism>
<evidence type="ECO:0008006" key="4">
    <source>
        <dbReference type="Google" id="ProtNLM"/>
    </source>
</evidence>
<keyword evidence="1" id="KW-0812">Transmembrane</keyword>
<proteinExistence type="predicted"/>
<keyword evidence="1" id="KW-1133">Transmembrane helix</keyword>
<dbReference type="EMBL" id="JAFBDT010000029">
    <property type="protein sequence ID" value="MBM7562774.1"/>
    <property type="molecule type" value="Genomic_DNA"/>
</dbReference>
<comment type="caution">
    <text evidence="2">The sequence shown here is derived from an EMBL/GenBank/DDBJ whole genome shotgun (WGS) entry which is preliminary data.</text>
</comment>
<keyword evidence="3" id="KW-1185">Reference proteome</keyword>